<accession>A0A2L2U1T1</accession>
<proteinExistence type="predicted"/>
<sequence length="225" mass="25483">MVLFNNRWPDFIYKWQQSEARRGLKCTKTGTSSAQEGESHFTGGEACDNSDHRGRATFTEFWKLKSLGFYKSQVPDVFDSSTIDKSEVGRPTEEFMGVVAEAQTKTNMFRASLVFGGEDLAEPEKRKEFLRQHLVVMSWGTWSDHKFNITIAISTDYDPKLHLIMNVLQELQPSVKVRIILLRFGESQEAISGVSEDIIPSVHQLRGIQAALTKGCRQPCGHRDP</sequence>
<evidence type="ECO:0000256" key="1">
    <source>
        <dbReference type="SAM" id="MobiDB-lite"/>
    </source>
</evidence>
<protein>
    <submittedName>
        <fullName evidence="2">Uncharacterized protein</fullName>
    </submittedName>
</protein>
<dbReference type="Proteomes" id="UP000245910">
    <property type="component" value="Chromosome III"/>
</dbReference>
<reference evidence="3" key="1">
    <citation type="submission" date="2014-10" db="EMBL/GenBank/DDBJ databases">
        <authorList>
            <person name="King R."/>
        </authorList>
    </citation>
    <scope>NUCLEOTIDE SEQUENCE [LARGE SCALE GENOMIC DNA]</scope>
    <source>
        <strain evidence="3">A3/5</strain>
    </source>
</reference>
<evidence type="ECO:0000313" key="3">
    <source>
        <dbReference type="Proteomes" id="UP000245910"/>
    </source>
</evidence>
<evidence type="ECO:0000313" key="2">
    <source>
        <dbReference type="EMBL" id="CEI68145.1"/>
    </source>
</evidence>
<dbReference type="AlphaFoldDB" id="A0A2L2U1T1"/>
<keyword evidence="3" id="KW-1185">Reference proteome</keyword>
<dbReference type="EMBL" id="LN649231">
    <property type="protein sequence ID" value="CEI68145.1"/>
    <property type="molecule type" value="Genomic_DNA"/>
</dbReference>
<name>A0A2L2U1T1_9HYPO</name>
<feature type="region of interest" description="Disordered" evidence="1">
    <location>
        <begin position="27"/>
        <end position="46"/>
    </location>
</feature>
<organism evidence="2 3">
    <name type="scientific">Fusarium venenatum</name>
    <dbReference type="NCBI Taxonomy" id="56646"/>
    <lineage>
        <taxon>Eukaryota</taxon>
        <taxon>Fungi</taxon>
        <taxon>Dikarya</taxon>
        <taxon>Ascomycota</taxon>
        <taxon>Pezizomycotina</taxon>
        <taxon>Sordariomycetes</taxon>
        <taxon>Hypocreomycetidae</taxon>
        <taxon>Hypocreales</taxon>
        <taxon>Nectriaceae</taxon>
        <taxon>Fusarium</taxon>
    </lineage>
</organism>